<evidence type="ECO:0000256" key="5">
    <source>
        <dbReference type="PROSITE-ProRule" id="PRU00042"/>
    </source>
</evidence>
<dbReference type="SUPFAM" id="SSF57667">
    <property type="entry name" value="beta-beta-alpha zinc fingers"/>
    <property type="match status" value="1"/>
</dbReference>
<dbReference type="SMART" id="SM00355">
    <property type="entry name" value="ZnF_C2H2"/>
    <property type="match status" value="4"/>
</dbReference>
<dbReference type="GO" id="GO:0000977">
    <property type="term" value="F:RNA polymerase II transcription regulatory region sequence-specific DNA binding"/>
    <property type="evidence" value="ECO:0007669"/>
    <property type="project" value="TreeGrafter"/>
</dbReference>
<evidence type="ECO:0000256" key="3">
    <source>
        <dbReference type="ARBA" id="ARBA00022771"/>
    </source>
</evidence>
<name>A0AAJ0CYP7_9HYPO</name>
<keyword evidence="1" id="KW-0479">Metal-binding</keyword>
<feature type="domain" description="C2H2-type" evidence="6">
    <location>
        <begin position="42"/>
        <end position="70"/>
    </location>
</feature>
<sequence length="372" mass="41409">MSRALGEGESWFCKPCKRQFPNWESLLKHKAYKRKTGSEDHIHCEFCGQDFKTEASLFHHVQQSHSESQNLRCPGCRHGPFARLSSLMEHIETGACIRVDSTTLDDLREKKLAFTINLEALTKEAVKNNYAQFVSPKSAGGPSPRHLWGDAEKSSYALVDDGSPGLCKKSANLTKTTGDEGGGETRYEIGTAWKGKENLLSDALPGARPMPSLPESATRPSEQTAVRLMDPDDPDNPSFNAARYYSDIIQQFVCPKDRCGKVFKTRGGLIGHLRSPAHGDITYRCPCCLKIFKSLTAITSHAESSSVHCRIREMDGYEAYLDQLTAGIVSIENRNKDGTWKYSTTKSIPVVQDAFHGKRGHQTKQDPGQVRW</sequence>
<dbReference type="Gene3D" id="3.30.160.60">
    <property type="entry name" value="Classic Zinc Finger"/>
    <property type="match status" value="2"/>
</dbReference>
<feature type="domain" description="C2H2-type" evidence="6">
    <location>
        <begin position="252"/>
        <end position="278"/>
    </location>
</feature>
<dbReference type="AlphaFoldDB" id="A0AAJ0CYP7"/>
<dbReference type="PROSITE" id="PS00028">
    <property type="entry name" value="ZINC_FINGER_C2H2_1"/>
    <property type="match status" value="2"/>
</dbReference>
<keyword evidence="4" id="KW-0862">Zinc</keyword>
<dbReference type="GO" id="GO:0008270">
    <property type="term" value="F:zinc ion binding"/>
    <property type="evidence" value="ECO:0007669"/>
    <property type="project" value="UniProtKB-KW"/>
</dbReference>
<keyword evidence="3 5" id="KW-0863">Zinc-finger</keyword>
<dbReference type="PANTHER" id="PTHR24409:SF295">
    <property type="entry name" value="AZ2-RELATED"/>
    <property type="match status" value="1"/>
</dbReference>
<evidence type="ECO:0000256" key="4">
    <source>
        <dbReference type="ARBA" id="ARBA00022833"/>
    </source>
</evidence>
<keyword evidence="2" id="KW-0677">Repeat</keyword>
<evidence type="ECO:0000313" key="7">
    <source>
        <dbReference type="EMBL" id="KAK2608727.1"/>
    </source>
</evidence>
<dbReference type="GO" id="GO:0005634">
    <property type="term" value="C:nucleus"/>
    <property type="evidence" value="ECO:0007669"/>
    <property type="project" value="TreeGrafter"/>
</dbReference>
<organism evidence="7 8">
    <name type="scientific">Conoideocrella luteorostrata</name>
    <dbReference type="NCBI Taxonomy" id="1105319"/>
    <lineage>
        <taxon>Eukaryota</taxon>
        <taxon>Fungi</taxon>
        <taxon>Dikarya</taxon>
        <taxon>Ascomycota</taxon>
        <taxon>Pezizomycotina</taxon>
        <taxon>Sordariomycetes</taxon>
        <taxon>Hypocreomycetidae</taxon>
        <taxon>Hypocreales</taxon>
        <taxon>Clavicipitaceae</taxon>
        <taxon>Conoideocrella</taxon>
    </lineage>
</organism>
<dbReference type="PROSITE" id="PS50157">
    <property type="entry name" value="ZINC_FINGER_C2H2_2"/>
    <property type="match status" value="3"/>
</dbReference>
<protein>
    <recommendedName>
        <fullName evidence="6">C2H2-type domain-containing protein</fullName>
    </recommendedName>
</protein>
<accession>A0AAJ0CYP7</accession>
<dbReference type="PANTHER" id="PTHR24409">
    <property type="entry name" value="ZINC FINGER PROTEIN 142"/>
    <property type="match status" value="1"/>
</dbReference>
<dbReference type="InterPro" id="IPR036236">
    <property type="entry name" value="Znf_C2H2_sf"/>
</dbReference>
<dbReference type="Pfam" id="PF00096">
    <property type="entry name" value="zf-C2H2"/>
    <property type="match status" value="1"/>
</dbReference>
<dbReference type="InterPro" id="IPR013087">
    <property type="entry name" value="Znf_C2H2_type"/>
</dbReference>
<dbReference type="GO" id="GO:0000981">
    <property type="term" value="F:DNA-binding transcription factor activity, RNA polymerase II-specific"/>
    <property type="evidence" value="ECO:0007669"/>
    <property type="project" value="TreeGrafter"/>
</dbReference>
<evidence type="ECO:0000259" key="6">
    <source>
        <dbReference type="PROSITE" id="PS50157"/>
    </source>
</evidence>
<dbReference type="Proteomes" id="UP001251528">
    <property type="component" value="Unassembled WGS sequence"/>
</dbReference>
<evidence type="ECO:0000313" key="8">
    <source>
        <dbReference type="Proteomes" id="UP001251528"/>
    </source>
</evidence>
<proteinExistence type="predicted"/>
<comment type="caution">
    <text evidence="7">The sequence shown here is derived from an EMBL/GenBank/DDBJ whole genome shotgun (WGS) entry which is preliminary data.</text>
</comment>
<reference evidence="7" key="1">
    <citation type="submission" date="2023-06" db="EMBL/GenBank/DDBJ databases">
        <title>Conoideocrella luteorostrata (Hypocreales: Clavicipitaceae), a potential biocontrol fungus for elongate hemlock scale in United States Christmas tree production areas.</title>
        <authorList>
            <person name="Barrett H."/>
            <person name="Lovett B."/>
            <person name="Macias A.M."/>
            <person name="Stajich J.E."/>
            <person name="Kasson M.T."/>
        </authorList>
    </citation>
    <scope>NUCLEOTIDE SEQUENCE</scope>
    <source>
        <strain evidence="7">ARSEF 14590</strain>
    </source>
</reference>
<feature type="domain" description="C2H2-type" evidence="6">
    <location>
        <begin position="283"/>
        <end position="313"/>
    </location>
</feature>
<keyword evidence="8" id="KW-1185">Reference proteome</keyword>
<evidence type="ECO:0000256" key="1">
    <source>
        <dbReference type="ARBA" id="ARBA00022723"/>
    </source>
</evidence>
<evidence type="ECO:0000256" key="2">
    <source>
        <dbReference type="ARBA" id="ARBA00022737"/>
    </source>
</evidence>
<dbReference type="EMBL" id="JASWJB010000033">
    <property type="protein sequence ID" value="KAK2608727.1"/>
    <property type="molecule type" value="Genomic_DNA"/>
</dbReference>
<gene>
    <name evidence="7" type="ORF">QQS21_002716</name>
</gene>